<proteinExistence type="predicted"/>
<gene>
    <name evidence="2" type="ORF">B0F90DRAFT_1386929</name>
</gene>
<evidence type="ECO:0000256" key="1">
    <source>
        <dbReference type="SAM" id="Phobius"/>
    </source>
</evidence>
<dbReference type="EMBL" id="WTXG01000090">
    <property type="protein sequence ID" value="KAI0293681.1"/>
    <property type="molecule type" value="Genomic_DNA"/>
</dbReference>
<comment type="caution">
    <text evidence="2">The sequence shown here is derived from an EMBL/GenBank/DDBJ whole genome shotgun (WGS) entry which is preliminary data.</text>
</comment>
<evidence type="ECO:0000313" key="2">
    <source>
        <dbReference type="EMBL" id="KAI0293681.1"/>
    </source>
</evidence>
<keyword evidence="3" id="KW-1185">Reference proteome</keyword>
<name>A0AAD4QK95_9AGAM</name>
<reference evidence="2" key="1">
    <citation type="journal article" date="2022" name="New Phytol.">
        <title>Evolutionary transition to the ectomycorrhizal habit in the genomes of a hyperdiverse lineage of mushroom-forming fungi.</title>
        <authorList>
            <person name="Looney B."/>
            <person name="Miyauchi S."/>
            <person name="Morin E."/>
            <person name="Drula E."/>
            <person name="Courty P.E."/>
            <person name="Kohler A."/>
            <person name="Kuo A."/>
            <person name="LaButti K."/>
            <person name="Pangilinan J."/>
            <person name="Lipzen A."/>
            <person name="Riley R."/>
            <person name="Andreopoulos W."/>
            <person name="He G."/>
            <person name="Johnson J."/>
            <person name="Nolan M."/>
            <person name="Tritt A."/>
            <person name="Barry K.W."/>
            <person name="Grigoriev I.V."/>
            <person name="Nagy L.G."/>
            <person name="Hibbett D."/>
            <person name="Henrissat B."/>
            <person name="Matheny P.B."/>
            <person name="Labbe J."/>
            <person name="Martin F.M."/>
        </authorList>
    </citation>
    <scope>NUCLEOTIDE SEQUENCE</scope>
    <source>
        <strain evidence="2">BPL690</strain>
    </source>
</reference>
<keyword evidence="1" id="KW-0812">Transmembrane</keyword>
<protein>
    <submittedName>
        <fullName evidence="2">Uncharacterized protein</fullName>
    </submittedName>
</protein>
<accession>A0AAD4QK95</accession>
<organism evidence="2 3">
    <name type="scientific">Multifurca ochricompacta</name>
    <dbReference type="NCBI Taxonomy" id="376703"/>
    <lineage>
        <taxon>Eukaryota</taxon>
        <taxon>Fungi</taxon>
        <taxon>Dikarya</taxon>
        <taxon>Basidiomycota</taxon>
        <taxon>Agaricomycotina</taxon>
        <taxon>Agaricomycetes</taxon>
        <taxon>Russulales</taxon>
        <taxon>Russulaceae</taxon>
        <taxon>Multifurca</taxon>
    </lineage>
</organism>
<dbReference type="AlphaFoldDB" id="A0AAD4QK95"/>
<feature type="transmembrane region" description="Helical" evidence="1">
    <location>
        <begin position="20"/>
        <end position="42"/>
    </location>
</feature>
<evidence type="ECO:0000313" key="3">
    <source>
        <dbReference type="Proteomes" id="UP001203297"/>
    </source>
</evidence>
<sequence length="410" mass="46165">MPIFRPDTPYYSPLSSPACFLLASILLVFSATVVIAGMLAHLSDSVVDPIREFVRYCFGWLSDGMGKTVERTALNLSSKIDGRALMWTLECSDEDHELEQFFAGIPGFFRSTVVKNPRQAFNSSDNEKMFRTLFGLMQRTWSSNLVHESVKQRRFVIYEEAMGVAPSGVPINWDTVNLAFGNDQYGLSRSVEFGLFLKRATYDNPTTARYSKWAISKIIARSQKHDERWFELATDQLGISRRVIENYLAHGDSMSLANLIHITRNIVRFRSESGYLHWAAEATLLLVSRFNVQNTVPALQHEFCDLWNQIIREATDTEDRHGRYYLVDILRPIRHVYIGLHNGTDAAPTAFSGSTKGNDDILSRISSYPLCNIPGHRSDSTSHVEEAVAGPSREIAHTASNPSHAVVTPL</sequence>
<keyword evidence="1" id="KW-0472">Membrane</keyword>
<dbReference type="Proteomes" id="UP001203297">
    <property type="component" value="Unassembled WGS sequence"/>
</dbReference>
<keyword evidence="1" id="KW-1133">Transmembrane helix</keyword>